<dbReference type="PATRIC" id="fig|926566.3.peg.1719"/>
<dbReference type="Proteomes" id="UP000006056">
    <property type="component" value="Chromosome"/>
</dbReference>
<keyword evidence="2" id="KW-0479">Metal-binding</keyword>
<dbReference type="GO" id="GO:0046872">
    <property type="term" value="F:metal ion binding"/>
    <property type="evidence" value="ECO:0007669"/>
    <property type="project" value="UniProtKB-KW"/>
</dbReference>
<dbReference type="InterPro" id="IPR001714">
    <property type="entry name" value="Pept_M24_MAP"/>
</dbReference>
<dbReference type="PANTHER" id="PTHR46112:SF3">
    <property type="entry name" value="AMINOPEPTIDASE YPDF"/>
    <property type="match status" value="1"/>
</dbReference>
<dbReference type="CDD" id="cd01092">
    <property type="entry name" value="APP-like"/>
    <property type="match status" value="1"/>
</dbReference>
<keyword evidence="8" id="KW-1185">Reference proteome</keyword>
<dbReference type="eggNOG" id="COG0006">
    <property type="taxonomic scope" value="Bacteria"/>
</dbReference>
<name>I3ZFM3_TERRK</name>
<dbReference type="GO" id="GO:0006508">
    <property type="term" value="P:proteolysis"/>
    <property type="evidence" value="ECO:0007669"/>
    <property type="project" value="UniProtKB-KW"/>
</dbReference>
<feature type="domain" description="Creatinase N-terminal" evidence="6">
    <location>
        <begin position="6"/>
        <end position="138"/>
    </location>
</feature>
<dbReference type="GO" id="GO:0008235">
    <property type="term" value="F:metalloexopeptidase activity"/>
    <property type="evidence" value="ECO:0007669"/>
    <property type="project" value="UniProtKB-ARBA"/>
</dbReference>
<dbReference type="OrthoDB" id="9806388at2"/>
<evidence type="ECO:0000256" key="3">
    <source>
        <dbReference type="ARBA" id="ARBA00022801"/>
    </source>
</evidence>
<keyword evidence="3" id="KW-0378">Hydrolase</keyword>
<dbReference type="Gene3D" id="3.90.230.10">
    <property type="entry name" value="Creatinase/methionine aminopeptidase superfamily"/>
    <property type="match status" value="1"/>
</dbReference>
<gene>
    <name evidence="7" type="ordered locus">Terro_1739</name>
</gene>
<dbReference type="HOGENOM" id="CLU_017266_4_0_0"/>
<dbReference type="InterPro" id="IPR036005">
    <property type="entry name" value="Creatinase/aminopeptidase-like"/>
</dbReference>
<dbReference type="KEGG" id="trs:Terro_1739"/>
<proteinExistence type="predicted"/>
<protein>
    <submittedName>
        <fullName evidence="7">Xaa-Pro aminopeptidase</fullName>
    </submittedName>
</protein>
<dbReference type="InterPro" id="IPR000587">
    <property type="entry name" value="Creatinase_N"/>
</dbReference>
<dbReference type="SUPFAM" id="SSF53092">
    <property type="entry name" value="Creatinase/prolidase N-terminal domain"/>
    <property type="match status" value="1"/>
</dbReference>
<dbReference type="InterPro" id="IPR000994">
    <property type="entry name" value="Pept_M24"/>
</dbReference>
<evidence type="ECO:0000259" key="5">
    <source>
        <dbReference type="Pfam" id="PF00557"/>
    </source>
</evidence>
<organism evidence="7 8">
    <name type="scientific">Terriglobus roseus (strain DSM 18391 / NRRL B-41598 / KBS 63)</name>
    <dbReference type="NCBI Taxonomy" id="926566"/>
    <lineage>
        <taxon>Bacteria</taxon>
        <taxon>Pseudomonadati</taxon>
        <taxon>Acidobacteriota</taxon>
        <taxon>Terriglobia</taxon>
        <taxon>Terriglobales</taxon>
        <taxon>Acidobacteriaceae</taxon>
        <taxon>Terriglobus</taxon>
    </lineage>
</organism>
<evidence type="ECO:0000256" key="2">
    <source>
        <dbReference type="ARBA" id="ARBA00022723"/>
    </source>
</evidence>
<keyword evidence="4" id="KW-0482">Metalloprotease</keyword>
<feature type="domain" description="Peptidase M24" evidence="5">
    <location>
        <begin position="146"/>
        <end position="359"/>
    </location>
</feature>
<dbReference type="PANTHER" id="PTHR46112">
    <property type="entry name" value="AMINOPEPTIDASE"/>
    <property type="match status" value="1"/>
</dbReference>
<dbReference type="EMBL" id="CP003379">
    <property type="protein sequence ID" value="AFL88041.1"/>
    <property type="molecule type" value="Genomic_DNA"/>
</dbReference>
<dbReference type="SUPFAM" id="SSF55920">
    <property type="entry name" value="Creatinase/aminopeptidase"/>
    <property type="match status" value="1"/>
</dbReference>
<dbReference type="Gene3D" id="3.40.350.10">
    <property type="entry name" value="Creatinase/prolidase N-terminal domain"/>
    <property type="match status" value="1"/>
</dbReference>
<evidence type="ECO:0000256" key="4">
    <source>
        <dbReference type="ARBA" id="ARBA00023049"/>
    </source>
</evidence>
<keyword evidence="1" id="KW-0645">Protease</keyword>
<dbReference type="GO" id="GO:0004177">
    <property type="term" value="F:aminopeptidase activity"/>
    <property type="evidence" value="ECO:0007669"/>
    <property type="project" value="UniProtKB-KW"/>
</dbReference>
<dbReference type="PRINTS" id="PR00599">
    <property type="entry name" value="MAPEPTIDASE"/>
</dbReference>
<evidence type="ECO:0000313" key="8">
    <source>
        <dbReference type="Proteomes" id="UP000006056"/>
    </source>
</evidence>
<accession>I3ZFM3</accession>
<dbReference type="PROSITE" id="PS00491">
    <property type="entry name" value="PROLINE_PEPTIDASE"/>
    <property type="match status" value="1"/>
</dbReference>
<dbReference type="STRING" id="926566.Terro_1739"/>
<keyword evidence="7" id="KW-0031">Aminopeptidase</keyword>
<dbReference type="Pfam" id="PF00557">
    <property type="entry name" value="Peptidase_M24"/>
    <property type="match status" value="1"/>
</dbReference>
<dbReference type="InterPro" id="IPR050659">
    <property type="entry name" value="Peptidase_M24B"/>
</dbReference>
<evidence type="ECO:0000256" key="1">
    <source>
        <dbReference type="ARBA" id="ARBA00022670"/>
    </source>
</evidence>
<evidence type="ECO:0000313" key="7">
    <source>
        <dbReference type="EMBL" id="AFL88041.1"/>
    </source>
</evidence>
<dbReference type="InterPro" id="IPR029149">
    <property type="entry name" value="Creatin/AminoP/Spt16_N"/>
</dbReference>
<evidence type="ECO:0000259" key="6">
    <source>
        <dbReference type="Pfam" id="PF01321"/>
    </source>
</evidence>
<reference evidence="7 8" key="1">
    <citation type="submission" date="2012-06" db="EMBL/GenBank/DDBJ databases">
        <title>Complete genome of Terriglobus roseus DSM 18391.</title>
        <authorList>
            <consortium name="US DOE Joint Genome Institute (JGI-PGF)"/>
            <person name="Lucas S."/>
            <person name="Copeland A."/>
            <person name="Lapidus A."/>
            <person name="Glavina del Rio T."/>
            <person name="Dalin E."/>
            <person name="Tice H."/>
            <person name="Bruce D."/>
            <person name="Goodwin L."/>
            <person name="Pitluck S."/>
            <person name="Peters L."/>
            <person name="Mikhailova N."/>
            <person name="Munk A.C.C."/>
            <person name="Kyrpides N."/>
            <person name="Mavromatis K."/>
            <person name="Ivanova N."/>
            <person name="Brettin T."/>
            <person name="Detter J.C."/>
            <person name="Han C."/>
            <person name="Larimer F."/>
            <person name="Land M."/>
            <person name="Hauser L."/>
            <person name="Markowitz V."/>
            <person name="Cheng J.-F."/>
            <person name="Hugenholtz P."/>
            <person name="Woyke T."/>
            <person name="Wu D."/>
            <person name="Brambilla E."/>
            <person name="Klenk H.-P."/>
            <person name="Eisen J.A."/>
        </authorList>
    </citation>
    <scope>NUCLEOTIDE SEQUENCE [LARGE SCALE GENOMIC DNA]</scope>
    <source>
        <strain evidence="8">DSM 18391 / NRRL B-41598 / KBS 63</strain>
    </source>
</reference>
<sequence>MNQRARLRALASALTRKSTPALLVTHLPDVRYLTGFTGSNAALVVLAGSRVSARLFTDGRYTAQAKQEVSSATVRIAPRSALAEACAYAAQHATVCGFDRTQTTVATLATMRTAARKAGADGNFFKPFDGAVVALRVVKDEEEAAIMRRAAAMTGDLYEGLLSWIEAGMRERDVAAELEHRARLAGAEGMSFETIVAAGERSSHPHARATDATLQPGDLVTLDFGIVLDGYCSDMTRTFALGFGGGTIPPRLRARWAEQREVFEAVLAAQTAAVRAVRRGVTCGEVDEAARSVLTELGWAKYFTHSTGHGVGLEIHEGPRVAKAQSQRLESGMVITIEPGVYLPGRFGVRIEDTVRVTDDGAEVLTPVHKGWLEL</sequence>
<dbReference type="Pfam" id="PF01321">
    <property type="entry name" value="Creatinase_N"/>
    <property type="match status" value="1"/>
</dbReference>
<dbReference type="RefSeq" id="WP_014785610.1">
    <property type="nucleotide sequence ID" value="NC_018014.1"/>
</dbReference>
<dbReference type="InterPro" id="IPR001131">
    <property type="entry name" value="Peptidase_M24B_aminopep-P_CS"/>
</dbReference>
<dbReference type="AlphaFoldDB" id="I3ZFM3"/>